<evidence type="ECO:0000256" key="1">
    <source>
        <dbReference type="ARBA" id="ARBA00006110"/>
    </source>
</evidence>
<dbReference type="OrthoDB" id="5390at2759"/>
<evidence type="ECO:0000256" key="2">
    <source>
        <dbReference type="SAM" id="Coils"/>
    </source>
</evidence>
<keyword evidence="7" id="KW-1185">Reference proteome</keyword>
<reference evidence="6 7" key="1">
    <citation type="submission" date="2020-08" db="EMBL/GenBank/DDBJ databases">
        <authorList>
            <person name="Hejnol A."/>
        </authorList>
    </citation>
    <scope>NUCLEOTIDE SEQUENCE [LARGE SCALE GENOMIC DNA]</scope>
</reference>
<dbReference type="GO" id="GO:0000028">
    <property type="term" value="P:ribosomal small subunit assembly"/>
    <property type="evidence" value="ECO:0007669"/>
    <property type="project" value="TreeGrafter"/>
</dbReference>
<gene>
    <name evidence="6" type="ORF">DGYR_LOCUS11055</name>
</gene>
<feature type="domain" description="Ribosomal RNA-processing protein 7 C-terminal" evidence="4">
    <location>
        <begin position="155"/>
        <end position="270"/>
    </location>
</feature>
<dbReference type="Proteomes" id="UP000549394">
    <property type="component" value="Unassembled WGS sequence"/>
</dbReference>
<dbReference type="SUPFAM" id="SSF54928">
    <property type="entry name" value="RNA-binding domain, RBD"/>
    <property type="match status" value="1"/>
</dbReference>
<dbReference type="InterPro" id="IPR040446">
    <property type="entry name" value="RRP7"/>
</dbReference>
<dbReference type="Pfam" id="PF17799">
    <property type="entry name" value="RRM_Rrp7"/>
    <property type="match status" value="1"/>
</dbReference>
<dbReference type="PANTHER" id="PTHR13191:SF0">
    <property type="entry name" value="RIBOSOMAL RNA-PROCESSING PROTEIN 7 HOMOLOG A-RELATED"/>
    <property type="match status" value="1"/>
</dbReference>
<evidence type="ECO:0000256" key="3">
    <source>
        <dbReference type="SAM" id="MobiDB-lite"/>
    </source>
</evidence>
<dbReference type="PANTHER" id="PTHR13191">
    <property type="entry name" value="RIBOSOMAL RNA PROCESSING PROTEIN 7-RELATED"/>
    <property type="match status" value="1"/>
</dbReference>
<feature type="compositionally biased region" description="Basic and acidic residues" evidence="3">
    <location>
        <begin position="206"/>
        <end position="218"/>
    </location>
</feature>
<dbReference type="InterPro" id="IPR024326">
    <property type="entry name" value="RRP7_C"/>
</dbReference>
<sequence>MDQRDLIEIEGFQAIPWTTTAKSKILHYFYIKEHNVENPSSLKPLKKTLIVLNVPPYADKNHIFNFFERCGKITRVIIQSKPSSADVTEGGKYFNKTSPPEGYKVAYVIFHNTKALKNALSLSSTKSQSLSTEKCPFKGFKQRLAEEKKDQFNINITDLQEEITKYMKDYDTKIAEQVKREKEMDGEPDDGGWVTVTRHGKTKGTPRTEAHEKRALLKEKKKKGNQELLKFYSFQWTKEKEEQLSKLKEKFEEDKRKVHKMRQERKFRPY</sequence>
<dbReference type="GO" id="GO:0006364">
    <property type="term" value="P:rRNA processing"/>
    <property type="evidence" value="ECO:0007669"/>
    <property type="project" value="TreeGrafter"/>
</dbReference>
<name>A0A7I8W640_9ANNE</name>
<feature type="region of interest" description="Disordered" evidence="3">
    <location>
        <begin position="182"/>
        <end position="219"/>
    </location>
</feature>
<evidence type="ECO:0000259" key="5">
    <source>
        <dbReference type="Pfam" id="PF17799"/>
    </source>
</evidence>
<protein>
    <submittedName>
        <fullName evidence="6">DgyrCDS11727</fullName>
    </submittedName>
</protein>
<dbReference type="InterPro" id="IPR040447">
    <property type="entry name" value="RRM_Rrp7"/>
</dbReference>
<dbReference type="InterPro" id="IPR012677">
    <property type="entry name" value="Nucleotide-bd_a/b_plait_sf"/>
</dbReference>
<organism evidence="6 7">
    <name type="scientific">Dimorphilus gyrociliatus</name>
    <dbReference type="NCBI Taxonomy" id="2664684"/>
    <lineage>
        <taxon>Eukaryota</taxon>
        <taxon>Metazoa</taxon>
        <taxon>Spiralia</taxon>
        <taxon>Lophotrochozoa</taxon>
        <taxon>Annelida</taxon>
        <taxon>Polychaeta</taxon>
        <taxon>Polychaeta incertae sedis</taxon>
        <taxon>Dinophilidae</taxon>
        <taxon>Dimorphilus</taxon>
    </lineage>
</organism>
<proteinExistence type="inferred from homology"/>
<feature type="coiled-coil region" evidence="2">
    <location>
        <begin position="142"/>
        <end position="169"/>
    </location>
</feature>
<comment type="caution">
    <text evidence="6">The sequence shown here is derived from an EMBL/GenBank/DDBJ whole genome shotgun (WGS) entry which is preliminary data.</text>
</comment>
<feature type="coiled-coil region" evidence="2">
    <location>
        <begin position="237"/>
        <end position="264"/>
    </location>
</feature>
<dbReference type="Gene3D" id="3.30.70.330">
    <property type="match status" value="1"/>
</dbReference>
<evidence type="ECO:0000259" key="4">
    <source>
        <dbReference type="Pfam" id="PF12923"/>
    </source>
</evidence>
<evidence type="ECO:0000313" key="7">
    <source>
        <dbReference type="Proteomes" id="UP000549394"/>
    </source>
</evidence>
<dbReference type="GO" id="GO:0003676">
    <property type="term" value="F:nucleic acid binding"/>
    <property type="evidence" value="ECO:0007669"/>
    <property type="project" value="InterPro"/>
</dbReference>
<dbReference type="Pfam" id="PF12923">
    <property type="entry name" value="RRP7"/>
    <property type="match status" value="1"/>
</dbReference>
<dbReference type="EMBL" id="CAJFCJ010000019">
    <property type="protein sequence ID" value="CAD5123370.1"/>
    <property type="molecule type" value="Genomic_DNA"/>
</dbReference>
<dbReference type="GO" id="GO:0034456">
    <property type="term" value="C:UTP-C complex"/>
    <property type="evidence" value="ECO:0007669"/>
    <property type="project" value="TreeGrafter"/>
</dbReference>
<keyword evidence="2" id="KW-0175">Coiled coil</keyword>
<dbReference type="CDD" id="cd12951">
    <property type="entry name" value="RRP7_Rrp7A"/>
    <property type="match status" value="1"/>
</dbReference>
<comment type="similarity">
    <text evidence="1">Belongs to the RRP7 family.</text>
</comment>
<accession>A0A7I8W640</accession>
<dbReference type="AlphaFoldDB" id="A0A7I8W640"/>
<feature type="domain" description="Rrp7 RRM-like N-terminal" evidence="5">
    <location>
        <begin position="8"/>
        <end position="84"/>
    </location>
</feature>
<dbReference type="Gene3D" id="6.10.250.1770">
    <property type="match status" value="1"/>
</dbReference>
<evidence type="ECO:0000313" key="6">
    <source>
        <dbReference type="EMBL" id="CAD5123370.1"/>
    </source>
</evidence>
<dbReference type="GO" id="GO:0032545">
    <property type="term" value="C:CURI complex"/>
    <property type="evidence" value="ECO:0007669"/>
    <property type="project" value="TreeGrafter"/>
</dbReference>
<dbReference type="InterPro" id="IPR035979">
    <property type="entry name" value="RBD_domain_sf"/>
</dbReference>